<organism evidence="3 4">
    <name type="scientific">Brachybacterium rhamnosum</name>
    <dbReference type="NCBI Taxonomy" id="173361"/>
    <lineage>
        <taxon>Bacteria</taxon>
        <taxon>Bacillati</taxon>
        <taxon>Actinomycetota</taxon>
        <taxon>Actinomycetes</taxon>
        <taxon>Micrococcales</taxon>
        <taxon>Dermabacteraceae</taxon>
        <taxon>Brachybacterium</taxon>
    </lineage>
</organism>
<gene>
    <name evidence="3" type="ORF">ACFSDA_02460</name>
</gene>
<feature type="region of interest" description="Disordered" evidence="2">
    <location>
        <begin position="251"/>
        <end position="293"/>
    </location>
</feature>
<dbReference type="CDD" id="cd06662">
    <property type="entry name" value="SURF1"/>
    <property type="match status" value="1"/>
</dbReference>
<evidence type="ECO:0000256" key="2">
    <source>
        <dbReference type="SAM" id="MobiDB-lite"/>
    </source>
</evidence>
<dbReference type="InterPro" id="IPR002994">
    <property type="entry name" value="Surf1/Shy1"/>
</dbReference>
<comment type="subcellular location">
    <subcellularLocation>
        <location evidence="1">Cell membrane</location>
        <topology evidence="1">Multi-pass membrane protein</topology>
    </subcellularLocation>
</comment>
<dbReference type="Proteomes" id="UP001597280">
    <property type="component" value="Unassembled WGS sequence"/>
</dbReference>
<dbReference type="RefSeq" id="WP_137771427.1">
    <property type="nucleotide sequence ID" value="NZ_BAAAIS010000005.1"/>
</dbReference>
<keyword evidence="4" id="KW-1185">Reference proteome</keyword>
<reference evidence="4" key="1">
    <citation type="journal article" date="2019" name="Int. J. Syst. Evol. Microbiol.">
        <title>The Global Catalogue of Microorganisms (GCM) 10K type strain sequencing project: providing services to taxonomists for standard genome sequencing and annotation.</title>
        <authorList>
            <consortium name="The Broad Institute Genomics Platform"/>
            <consortium name="The Broad Institute Genome Sequencing Center for Infectious Disease"/>
            <person name="Wu L."/>
            <person name="Ma J."/>
        </authorList>
    </citation>
    <scope>NUCLEOTIDE SEQUENCE [LARGE SCALE GENOMIC DNA]</scope>
    <source>
        <strain evidence="4">JCM 11650</strain>
    </source>
</reference>
<feature type="transmembrane region" description="Helical" evidence="1">
    <location>
        <begin position="216"/>
        <end position="234"/>
    </location>
</feature>
<proteinExistence type="inferred from homology"/>
<keyword evidence="1" id="KW-1003">Cell membrane</keyword>
<dbReference type="EMBL" id="JBHUFL010000001">
    <property type="protein sequence ID" value="MFD1833927.1"/>
    <property type="molecule type" value="Genomic_DNA"/>
</dbReference>
<keyword evidence="1" id="KW-1133">Transmembrane helix</keyword>
<comment type="similarity">
    <text evidence="1">Belongs to the SURF1 family.</text>
</comment>
<evidence type="ECO:0000313" key="3">
    <source>
        <dbReference type="EMBL" id="MFD1833927.1"/>
    </source>
</evidence>
<evidence type="ECO:0000256" key="1">
    <source>
        <dbReference type="RuleBase" id="RU363076"/>
    </source>
</evidence>
<evidence type="ECO:0000313" key="4">
    <source>
        <dbReference type="Proteomes" id="UP001597280"/>
    </source>
</evidence>
<keyword evidence="1" id="KW-0812">Transmembrane</keyword>
<feature type="transmembrane region" description="Helical" evidence="1">
    <location>
        <begin position="12"/>
        <end position="32"/>
    </location>
</feature>
<dbReference type="Pfam" id="PF02104">
    <property type="entry name" value="SURF1"/>
    <property type="match status" value="1"/>
</dbReference>
<accession>A0ABW4PUE9</accession>
<name>A0ABW4PUE9_9MICO</name>
<sequence>MLRAALRPRSLGMLALMVAATVVCGMLAGWQWDRAHRAITERTSAPAELGDVRDVLEIGGVVTNDDSGGIVTATGTYDASQQILVGGRHIDGTDAAIVVTALHLTLADGSEVLLPVARGWVAAEDVTGADGELDPALAPDPPSGEVTATGRLEASEAATDGVEDGIASEISTPLLVNEWGSPMYAGYVAQTSAAEGLQPMPEAESAFSRGLDWQNIGYAAQWIVFGVFFLYLWWRTVRTHHLDEQEAQREALRAALGEETPRPAPGADAPTPAGAPGAAHPQEDADAGTPPAR</sequence>
<dbReference type="PROSITE" id="PS50895">
    <property type="entry name" value="SURF1"/>
    <property type="match status" value="1"/>
</dbReference>
<keyword evidence="1" id="KW-0472">Membrane</keyword>
<comment type="caution">
    <text evidence="3">The sequence shown here is derived from an EMBL/GenBank/DDBJ whole genome shotgun (WGS) entry which is preliminary data.</text>
</comment>
<protein>
    <recommendedName>
        <fullName evidence="1">SURF1-like protein</fullName>
    </recommendedName>
</protein>
<feature type="compositionally biased region" description="Low complexity" evidence="2">
    <location>
        <begin position="265"/>
        <end position="280"/>
    </location>
</feature>